<dbReference type="Pfam" id="PF00300">
    <property type="entry name" value="His_Phos_1"/>
    <property type="match status" value="1"/>
</dbReference>
<proteinExistence type="predicted"/>
<evidence type="ECO:0000313" key="4">
    <source>
        <dbReference type="Proteomes" id="UP000799770"/>
    </source>
</evidence>
<feature type="binding site" evidence="2">
    <location>
        <begin position="101"/>
        <end position="104"/>
    </location>
    <ligand>
        <name>substrate</name>
    </ligand>
</feature>
<evidence type="ECO:0000313" key="3">
    <source>
        <dbReference type="EMBL" id="KAF2120967.1"/>
    </source>
</evidence>
<accession>A0A6A5ZQ03</accession>
<dbReference type="Proteomes" id="UP000799770">
    <property type="component" value="Unassembled WGS sequence"/>
</dbReference>
<protein>
    <submittedName>
        <fullName evidence="3">Putative phosphoglycerate mutase</fullName>
    </submittedName>
</protein>
<dbReference type="GO" id="GO:0046390">
    <property type="term" value="P:ribose phosphate biosynthetic process"/>
    <property type="evidence" value="ECO:0007669"/>
    <property type="project" value="TreeGrafter"/>
</dbReference>
<evidence type="ECO:0000256" key="2">
    <source>
        <dbReference type="PIRSR" id="PIRSR613078-2"/>
    </source>
</evidence>
<organism evidence="3 4">
    <name type="scientific">Lophiotrema nucula</name>
    <dbReference type="NCBI Taxonomy" id="690887"/>
    <lineage>
        <taxon>Eukaryota</taxon>
        <taxon>Fungi</taxon>
        <taxon>Dikarya</taxon>
        <taxon>Ascomycota</taxon>
        <taxon>Pezizomycotina</taxon>
        <taxon>Dothideomycetes</taxon>
        <taxon>Pleosporomycetidae</taxon>
        <taxon>Pleosporales</taxon>
        <taxon>Lophiotremataceae</taxon>
        <taxon>Lophiotrema</taxon>
    </lineage>
</organism>
<dbReference type="PANTHER" id="PTHR48100">
    <property type="entry name" value="BROAD-SPECIFICITY PHOSPHATASE YOR283W-RELATED"/>
    <property type="match status" value="1"/>
</dbReference>
<dbReference type="InterPro" id="IPR029033">
    <property type="entry name" value="His_PPase_superfam"/>
</dbReference>
<dbReference type="InterPro" id="IPR050275">
    <property type="entry name" value="PGM_Phosphatase"/>
</dbReference>
<name>A0A6A5ZQ03_9PLEO</name>
<evidence type="ECO:0000256" key="1">
    <source>
        <dbReference type="PIRSR" id="PIRSR613078-1"/>
    </source>
</evidence>
<feature type="binding site" evidence="2">
    <location>
        <begin position="28"/>
        <end position="29"/>
    </location>
    <ligand>
        <name>substrate</name>
    </ligand>
</feature>
<sequence length="233" mass="26077">MSDRDASTPRVILARHGETEWTINGRYTGITELELTPRGEQQVLSTGKLLVGTGKLIDPVQLERVFVSPRRRARKTFELLFGTESELAALNKVEFTEDIAEWGYGAYEGLFGEEIVARRNEQGLDTERPWDIWKDGCEGGESSEQATQRLDSLINRIRDIQRPYMHGEKPVDIVLVAHGHILRAFAKRWLGVPMGSPLAMMLPPGAIGVLSYEEHDINAPAFLVGIALPLEEK</sequence>
<dbReference type="OrthoDB" id="4818801at2759"/>
<dbReference type="AlphaFoldDB" id="A0A6A5ZQ03"/>
<dbReference type="Gene3D" id="3.40.50.1240">
    <property type="entry name" value="Phosphoglycerate mutase-like"/>
    <property type="match status" value="1"/>
</dbReference>
<feature type="active site" description="Proton donor/acceptor" evidence="1">
    <location>
        <position position="101"/>
    </location>
</feature>
<reference evidence="3" key="1">
    <citation type="journal article" date="2020" name="Stud. Mycol.">
        <title>101 Dothideomycetes genomes: a test case for predicting lifestyles and emergence of pathogens.</title>
        <authorList>
            <person name="Haridas S."/>
            <person name="Albert R."/>
            <person name="Binder M."/>
            <person name="Bloem J."/>
            <person name="Labutti K."/>
            <person name="Salamov A."/>
            <person name="Andreopoulos B."/>
            <person name="Baker S."/>
            <person name="Barry K."/>
            <person name="Bills G."/>
            <person name="Bluhm B."/>
            <person name="Cannon C."/>
            <person name="Castanera R."/>
            <person name="Culley D."/>
            <person name="Daum C."/>
            <person name="Ezra D."/>
            <person name="Gonzalez J."/>
            <person name="Henrissat B."/>
            <person name="Kuo A."/>
            <person name="Liang C."/>
            <person name="Lipzen A."/>
            <person name="Lutzoni F."/>
            <person name="Magnuson J."/>
            <person name="Mondo S."/>
            <person name="Nolan M."/>
            <person name="Ohm R."/>
            <person name="Pangilinan J."/>
            <person name="Park H.-J."/>
            <person name="Ramirez L."/>
            <person name="Alfaro M."/>
            <person name="Sun H."/>
            <person name="Tritt A."/>
            <person name="Yoshinaga Y."/>
            <person name="Zwiers L.-H."/>
            <person name="Turgeon B."/>
            <person name="Goodwin S."/>
            <person name="Spatafora J."/>
            <person name="Crous P."/>
            <person name="Grigoriev I."/>
        </authorList>
    </citation>
    <scope>NUCLEOTIDE SEQUENCE</scope>
    <source>
        <strain evidence="3">CBS 627.86</strain>
    </source>
</reference>
<gene>
    <name evidence="3" type="ORF">BDV96DRAFT_609987</name>
</gene>
<dbReference type="SMART" id="SM00855">
    <property type="entry name" value="PGAM"/>
    <property type="match status" value="1"/>
</dbReference>
<feature type="binding site" evidence="2">
    <location>
        <position position="72"/>
    </location>
    <ligand>
        <name>substrate</name>
    </ligand>
</feature>
<dbReference type="InterPro" id="IPR013078">
    <property type="entry name" value="His_Pase_superF_clade-1"/>
</dbReference>
<dbReference type="CDD" id="cd07067">
    <property type="entry name" value="HP_PGM_like"/>
    <property type="match status" value="1"/>
</dbReference>
<keyword evidence="4" id="KW-1185">Reference proteome</keyword>
<dbReference type="SUPFAM" id="SSF53254">
    <property type="entry name" value="Phosphoglycerate mutase-like"/>
    <property type="match status" value="1"/>
</dbReference>
<dbReference type="PANTHER" id="PTHR48100:SF15">
    <property type="entry name" value="SEDOHEPTULOSE 1,7-BISPHOSPHATASE"/>
    <property type="match status" value="1"/>
</dbReference>
<dbReference type="EMBL" id="ML977313">
    <property type="protein sequence ID" value="KAF2120967.1"/>
    <property type="molecule type" value="Genomic_DNA"/>
</dbReference>
<feature type="active site" description="Tele-phosphohistidine intermediate" evidence="1">
    <location>
        <position position="16"/>
    </location>
</feature>
<dbReference type="GO" id="GO:0050278">
    <property type="term" value="F:sedoheptulose-bisphosphatase activity"/>
    <property type="evidence" value="ECO:0007669"/>
    <property type="project" value="TreeGrafter"/>
</dbReference>